<dbReference type="Pfam" id="PF01022">
    <property type="entry name" value="HTH_5"/>
    <property type="match status" value="1"/>
</dbReference>
<dbReference type="InterPro" id="IPR001845">
    <property type="entry name" value="HTH_ArsR_DNA-bd_dom"/>
</dbReference>
<dbReference type="InterPro" id="IPR011991">
    <property type="entry name" value="ArsR-like_HTH"/>
</dbReference>
<dbReference type="Gene3D" id="1.10.10.10">
    <property type="entry name" value="Winged helix-like DNA-binding domain superfamily/Winged helix DNA-binding domain"/>
    <property type="match status" value="1"/>
</dbReference>
<keyword evidence="6" id="KW-1185">Reference proteome</keyword>
<evidence type="ECO:0000313" key="5">
    <source>
        <dbReference type="EMBL" id="NHO63985.1"/>
    </source>
</evidence>
<dbReference type="InterPro" id="IPR036388">
    <property type="entry name" value="WH-like_DNA-bd_sf"/>
</dbReference>
<evidence type="ECO:0000313" key="6">
    <source>
        <dbReference type="Proteomes" id="UP000787472"/>
    </source>
</evidence>
<dbReference type="RefSeq" id="WP_167180555.1">
    <property type="nucleotide sequence ID" value="NZ_JAAONZ010000001.1"/>
</dbReference>
<protein>
    <submittedName>
        <fullName evidence="5">Helix-turn-helix transcriptional regulator</fullName>
    </submittedName>
</protein>
<dbReference type="NCBIfam" id="NF033788">
    <property type="entry name" value="HTH_metalloreg"/>
    <property type="match status" value="1"/>
</dbReference>
<gene>
    <name evidence="5" type="ORF">G8770_00305</name>
</gene>
<dbReference type="AlphaFoldDB" id="A0A9E5JSC9"/>
<comment type="caution">
    <text evidence="5">The sequence shown here is derived from an EMBL/GenBank/DDBJ whole genome shotgun (WGS) entry which is preliminary data.</text>
</comment>
<organism evidence="5 6">
    <name type="scientific">Pseudomaricurvus hydrocarbonicus</name>
    <dbReference type="NCBI Taxonomy" id="1470433"/>
    <lineage>
        <taxon>Bacteria</taxon>
        <taxon>Pseudomonadati</taxon>
        <taxon>Pseudomonadota</taxon>
        <taxon>Gammaproteobacteria</taxon>
        <taxon>Cellvibrionales</taxon>
        <taxon>Cellvibrionaceae</taxon>
        <taxon>Pseudomaricurvus</taxon>
    </lineage>
</organism>
<dbReference type="PANTHER" id="PTHR43132">
    <property type="entry name" value="ARSENICAL RESISTANCE OPERON REPRESSOR ARSR-RELATED"/>
    <property type="match status" value="1"/>
</dbReference>
<sequence length="119" mass="13303">MTTFQAHAQDDLQQQLIKLQQHADEAAALMQQFANTNRLMIVCTLMNDELSVGELNERIPLSQSSLSQHLAGLRKAGLVSARREGLSVFYRLQGDHAIKVVSLLKELFCHGDNNVQECL</sequence>
<feature type="domain" description="HTH arsR-type" evidence="4">
    <location>
        <begin position="19"/>
        <end position="115"/>
    </location>
</feature>
<evidence type="ECO:0000256" key="1">
    <source>
        <dbReference type="ARBA" id="ARBA00023015"/>
    </source>
</evidence>
<proteinExistence type="predicted"/>
<dbReference type="GO" id="GO:0003677">
    <property type="term" value="F:DNA binding"/>
    <property type="evidence" value="ECO:0007669"/>
    <property type="project" value="UniProtKB-KW"/>
</dbReference>
<name>A0A9E5JSC9_9GAMM</name>
<evidence type="ECO:0000259" key="4">
    <source>
        <dbReference type="PROSITE" id="PS50987"/>
    </source>
</evidence>
<reference evidence="5" key="1">
    <citation type="submission" date="2020-03" db="EMBL/GenBank/DDBJ databases">
        <authorList>
            <person name="Guo F."/>
        </authorList>
    </citation>
    <scope>NUCLEOTIDE SEQUENCE</scope>
    <source>
        <strain evidence="5">JCM 30134</strain>
    </source>
</reference>
<accession>A0A9E5JSC9</accession>
<evidence type="ECO:0000256" key="3">
    <source>
        <dbReference type="ARBA" id="ARBA00023163"/>
    </source>
</evidence>
<evidence type="ECO:0000256" key="2">
    <source>
        <dbReference type="ARBA" id="ARBA00023125"/>
    </source>
</evidence>
<keyword evidence="1" id="KW-0805">Transcription regulation</keyword>
<dbReference type="EMBL" id="JAAONZ010000001">
    <property type="protein sequence ID" value="NHO63985.1"/>
    <property type="molecule type" value="Genomic_DNA"/>
</dbReference>
<keyword evidence="2" id="KW-0238">DNA-binding</keyword>
<dbReference type="Proteomes" id="UP000787472">
    <property type="component" value="Unassembled WGS sequence"/>
</dbReference>
<dbReference type="GO" id="GO:0003700">
    <property type="term" value="F:DNA-binding transcription factor activity"/>
    <property type="evidence" value="ECO:0007669"/>
    <property type="project" value="InterPro"/>
</dbReference>
<dbReference type="PANTHER" id="PTHR43132:SF2">
    <property type="entry name" value="ARSENICAL RESISTANCE OPERON REPRESSOR ARSR-RELATED"/>
    <property type="match status" value="1"/>
</dbReference>
<dbReference type="InterPro" id="IPR036390">
    <property type="entry name" value="WH_DNA-bd_sf"/>
</dbReference>
<keyword evidence="3" id="KW-0804">Transcription</keyword>
<dbReference type="CDD" id="cd00090">
    <property type="entry name" value="HTH_ARSR"/>
    <property type="match status" value="1"/>
</dbReference>
<dbReference type="InterPro" id="IPR051011">
    <property type="entry name" value="Metal_resp_trans_reg"/>
</dbReference>
<dbReference type="PRINTS" id="PR00778">
    <property type="entry name" value="HTHARSR"/>
</dbReference>
<dbReference type="PROSITE" id="PS50987">
    <property type="entry name" value="HTH_ARSR_2"/>
    <property type="match status" value="1"/>
</dbReference>
<dbReference type="SMART" id="SM00418">
    <property type="entry name" value="HTH_ARSR"/>
    <property type="match status" value="1"/>
</dbReference>
<dbReference type="SUPFAM" id="SSF46785">
    <property type="entry name" value="Winged helix' DNA-binding domain"/>
    <property type="match status" value="1"/>
</dbReference>